<proteinExistence type="predicted"/>
<evidence type="ECO:0000313" key="6">
    <source>
        <dbReference type="Proteomes" id="UP001152797"/>
    </source>
</evidence>
<dbReference type="Pfam" id="PF13920">
    <property type="entry name" value="zf-C3HC4_3"/>
    <property type="match status" value="1"/>
</dbReference>
<reference evidence="5 6" key="2">
    <citation type="submission" date="2024-05" db="EMBL/GenBank/DDBJ databases">
        <authorList>
            <person name="Chen Y."/>
            <person name="Shah S."/>
            <person name="Dougan E. K."/>
            <person name="Thang M."/>
            <person name="Chan C."/>
        </authorList>
    </citation>
    <scope>NUCLEOTIDE SEQUENCE [LARGE SCALE GENOMIC DNA]</scope>
</reference>
<accession>A0A9P1G7A1</accession>
<dbReference type="EMBL" id="CAMXCT030003079">
    <property type="protein sequence ID" value="CAL4789603.1"/>
    <property type="molecule type" value="Genomic_DNA"/>
</dbReference>
<dbReference type="PROSITE" id="PS50089">
    <property type="entry name" value="ZF_RING_2"/>
    <property type="match status" value="1"/>
</dbReference>
<evidence type="ECO:0000259" key="3">
    <source>
        <dbReference type="PROSITE" id="PS50089"/>
    </source>
</evidence>
<dbReference type="OrthoDB" id="448448at2759"/>
<dbReference type="Gene3D" id="3.30.40.10">
    <property type="entry name" value="Zinc/RING finger domain, C3HC4 (zinc finger)"/>
    <property type="match status" value="1"/>
</dbReference>
<comment type="caution">
    <text evidence="4">The sequence shown here is derived from an EMBL/GenBank/DDBJ whole genome shotgun (WGS) entry which is preliminary data.</text>
</comment>
<evidence type="ECO:0000313" key="5">
    <source>
        <dbReference type="EMBL" id="CAL4789603.1"/>
    </source>
</evidence>
<evidence type="ECO:0000256" key="1">
    <source>
        <dbReference type="PROSITE-ProRule" id="PRU00175"/>
    </source>
</evidence>
<name>A0A9P1G7A1_9DINO</name>
<dbReference type="GO" id="GO:0008270">
    <property type="term" value="F:zinc ion binding"/>
    <property type="evidence" value="ECO:0007669"/>
    <property type="project" value="UniProtKB-KW"/>
</dbReference>
<gene>
    <name evidence="4" type="ORF">C1SCF055_LOCUS28256</name>
</gene>
<reference evidence="4" key="1">
    <citation type="submission" date="2022-10" db="EMBL/GenBank/DDBJ databases">
        <authorList>
            <person name="Chen Y."/>
            <person name="Dougan E. K."/>
            <person name="Chan C."/>
            <person name="Rhodes N."/>
            <person name="Thang M."/>
        </authorList>
    </citation>
    <scope>NUCLEOTIDE SEQUENCE</scope>
</reference>
<dbReference type="CDD" id="cd16449">
    <property type="entry name" value="RING-HC"/>
    <property type="match status" value="1"/>
</dbReference>
<evidence type="ECO:0000256" key="2">
    <source>
        <dbReference type="SAM" id="Coils"/>
    </source>
</evidence>
<protein>
    <submittedName>
        <fullName evidence="5">ERAD-associated E3 ubiquitin-protein ligase DOA10</fullName>
    </submittedName>
</protein>
<dbReference type="EMBL" id="CAMXCT010003079">
    <property type="protein sequence ID" value="CAI4002291.1"/>
    <property type="molecule type" value="Genomic_DNA"/>
</dbReference>
<evidence type="ECO:0000313" key="4">
    <source>
        <dbReference type="EMBL" id="CAI4002291.1"/>
    </source>
</evidence>
<dbReference type="InterPro" id="IPR013083">
    <property type="entry name" value="Znf_RING/FYVE/PHD"/>
</dbReference>
<dbReference type="EMBL" id="CAMXCT020003079">
    <property type="protein sequence ID" value="CAL1155666.1"/>
    <property type="molecule type" value="Genomic_DNA"/>
</dbReference>
<feature type="domain" description="RING-type" evidence="3">
    <location>
        <begin position="145"/>
        <end position="181"/>
    </location>
</feature>
<keyword evidence="2" id="KW-0175">Coiled coil</keyword>
<dbReference type="SMART" id="SM00184">
    <property type="entry name" value="RING"/>
    <property type="match status" value="1"/>
</dbReference>
<sequence length="194" mass="22134">MSFVEYLSRKSLAAQQRRAEQLVLRRAEAEAKCQQWLEEQIKRFKEHCIEQSEHGKNSGKMVLSDIKWPKGKKDECFELLKQELQKLGFEKVEIKCALVDKWRGSGAFSGLMFVSEPTIHASWKLLPNECIEEEPQVTGGMIDTCAICAEVRPLVVLVPCGHVVCADCHSKRITQRCPFCRNVVRCTTQGLFFS</sequence>
<keyword evidence="1" id="KW-0863">Zinc-finger</keyword>
<feature type="coiled-coil region" evidence="2">
    <location>
        <begin position="12"/>
        <end position="39"/>
    </location>
</feature>
<dbReference type="InterPro" id="IPR001841">
    <property type="entry name" value="Znf_RING"/>
</dbReference>
<dbReference type="Proteomes" id="UP001152797">
    <property type="component" value="Unassembled WGS sequence"/>
</dbReference>
<keyword evidence="6" id="KW-1185">Reference proteome</keyword>
<keyword evidence="1" id="KW-0862">Zinc</keyword>
<organism evidence="4">
    <name type="scientific">Cladocopium goreaui</name>
    <dbReference type="NCBI Taxonomy" id="2562237"/>
    <lineage>
        <taxon>Eukaryota</taxon>
        <taxon>Sar</taxon>
        <taxon>Alveolata</taxon>
        <taxon>Dinophyceae</taxon>
        <taxon>Suessiales</taxon>
        <taxon>Symbiodiniaceae</taxon>
        <taxon>Cladocopium</taxon>
    </lineage>
</organism>
<dbReference type="SUPFAM" id="SSF57850">
    <property type="entry name" value="RING/U-box"/>
    <property type="match status" value="1"/>
</dbReference>
<keyword evidence="1" id="KW-0479">Metal-binding</keyword>
<dbReference type="AlphaFoldDB" id="A0A9P1G7A1"/>